<reference evidence="4" key="1">
    <citation type="journal article" date="2022" name="Int. J. Mol. Sci.">
        <title>Draft Genome of Tanacetum Coccineum: Genomic Comparison of Closely Related Tanacetum-Family Plants.</title>
        <authorList>
            <person name="Yamashiro T."/>
            <person name="Shiraishi A."/>
            <person name="Nakayama K."/>
            <person name="Satake H."/>
        </authorList>
    </citation>
    <scope>NUCLEOTIDE SEQUENCE</scope>
</reference>
<dbReference type="EMBL" id="BQNB010018425">
    <property type="protein sequence ID" value="GJT74264.1"/>
    <property type="molecule type" value="Genomic_DNA"/>
</dbReference>
<dbReference type="Gene3D" id="1.20.58.1310">
    <property type="entry name" value="PRONE domain, subdomain 2"/>
    <property type="match status" value="1"/>
</dbReference>
<protein>
    <submittedName>
        <fullName evidence="4">Rho guanine nucleotide exchange factor 8-like protein</fullName>
    </submittedName>
</protein>
<evidence type="ECO:0000313" key="4">
    <source>
        <dbReference type="EMBL" id="GJT74264.1"/>
    </source>
</evidence>
<organism evidence="4 5">
    <name type="scientific">Tanacetum coccineum</name>
    <dbReference type="NCBI Taxonomy" id="301880"/>
    <lineage>
        <taxon>Eukaryota</taxon>
        <taxon>Viridiplantae</taxon>
        <taxon>Streptophyta</taxon>
        <taxon>Embryophyta</taxon>
        <taxon>Tracheophyta</taxon>
        <taxon>Spermatophyta</taxon>
        <taxon>Magnoliopsida</taxon>
        <taxon>eudicotyledons</taxon>
        <taxon>Gunneridae</taxon>
        <taxon>Pentapetalae</taxon>
        <taxon>asterids</taxon>
        <taxon>campanulids</taxon>
        <taxon>Asterales</taxon>
        <taxon>Asteraceae</taxon>
        <taxon>Asteroideae</taxon>
        <taxon>Anthemideae</taxon>
        <taxon>Anthemidinae</taxon>
        <taxon>Tanacetum</taxon>
    </lineage>
</organism>
<dbReference type="InterPro" id="IPR005512">
    <property type="entry name" value="PRONE_dom"/>
</dbReference>
<proteinExistence type="predicted"/>
<comment type="caution">
    <text evidence="4">The sequence shown here is derived from an EMBL/GenBank/DDBJ whole genome shotgun (WGS) entry which is preliminary data.</text>
</comment>
<evidence type="ECO:0000256" key="2">
    <source>
        <dbReference type="PROSITE-ProRule" id="PRU00663"/>
    </source>
</evidence>
<reference evidence="4" key="2">
    <citation type="submission" date="2022-01" db="EMBL/GenBank/DDBJ databases">
        <authorList>
            <person name="Yamashiro T."/>
            <person name="Shiraishi A."/>
            <person name="Satake H."/>
            <person name="Nakayama K."/>
        </authorList>
    </citation>
    <scope>NUCLEOTIDE SEQUENCE</scope>
</reference>
<feature type="domain" description="PRONE" evidence="3">
    <location>
        <begin position="1"/>
        <end position="83"/>
    </location>
</feature>
<name>A0ABQ5GFS9_9ASTR</name>
<dbReference type="PANTHER" id="PTHR33101:SF10">
    <property type="entry name" value="ROP GUANINE NUCLEOTIDE EXCHANGE FACTOR 12"/>
    <property type="match status" value="1"/>
</dbReference>
<accession>A0ABQ5GFS9</accession>
<evidence type="ECO:0000256" key="1">
    <source>
        <dbReference type="ARBA" id="ARBA00022658"/>
    </source>
</evidence>
<dbReference type="PROSITE" id="PS51334">
    <property type="entry name" value="PRONE"/>
    <property type="match status" value="1"/>
</dbReference>
<dbReference type="PANTHER" id="PTHR33101">
    <property type="entry name" value="ROP GUANINE NUCLEOTIDE EXCHANGE FACTOR 1"/>
    <property type="match status" value="1"/>
</dbReference>
<keyword evidence="5" id="KW-1185">Reference proteome</keyword>
<keyword evidence="1 2" id="KW-0344">Guanine-nucleotide releasing factor</keyword>
<dbReference type="Proteomes" id="UP001151760">
    <property type="component" value="Unassembled WGS sequence"/>
</dbReference>
<sequence>MTLTDDQETIVNGNDPVSLIKRKRAGLEQMKERFAKLLLGAVTDYIVEFVPNGRESLGDAIYKNITVEFFDPRQFLSTMDLSS</sequence>
<evidence type="ECO:0000259" key="3">
    <source>
        <dbReference type="PROSITE" id="PS51334"/>
    </source>
</evidence>
<evidence type="ECO:0000313" key="5">
    <source>
        <dbReference type="Proteomes" id="UP001151760"/>
    </source>
</evidence>
<dbReference type="InterPro" id="IPR038937">
    <property type="entry name" value="RopGEF"/>
</dbReference>
<gene>
    <name evidence="4" type="ORF">Tco_1040989</name>
</gene>
<feature type="non-terminal residue" evidence="4">
    <location>
        <position position="83"/>
    </location>
</feature>